<evidence type="ECO:0000256" key="3">
    <source>
        <dbReference type="ARBA" id="ARBA00022692"/>
    </source>
</evidence>
<keyword evidence="2" id="KW-1003">Cell membrane</keyword>
<evidence type="ECO:0000256" key="2">
    <source>
        <dbReference type="ARBA" id="ARBA00022475"/>
    </source>
</evidence>
<dbReference type="GO" id="GO:0005886">
    <property type="term" value="C:plasma membrane"/>
    <property type="evidence" value="ECO:0007669"/>
    <property type="project" value="UniProtKB-SubCell"/>
</dbReference>
<keyword evidence="3 6" id="KW-0812">Transmembrane</keyword>
<dbReference type="OrthoDB" id="7850605at2"/>
<feature type="transmembrane region" description="Helical" evidence="6">
    <location>
        <begin position="12"/>
        <end position="30"/>
    </location>
</feature>
<evidence type="ECO:0000256" key="1">
    <source>
        <dbReference type="ARBA" id="ARBA00004651"/>
    </source>
</evidence>
<feature type="transmembrane region" description="Helical" evidence="6">
    <location>
        <begin position="164"/>
        <end position="181"/>
    </location>
</feature>
<dbReference type="EMBL" id="PGVG01000072">
    <property type="protein sequence ID" value="PJG50194.1"/>
    <property type="molecule type" value="Genomic_DNA"/>
</dbReference>
<dbReference type="InterPro" id="IPR000620">
    <property type="entry name" value="EamA_dom"/>
</dbReference>
<name>A0A2M8QX95_9BRAD</name>
<dbReference type="PANTHER" id="PTHR32322:SF18">
    <property type="entry name" value="S-ADENOSYLMETHIONINE_S-ADENOSYLHOMOCYSTEINE TRANSPORTER"/>
    <property type="match status" value="1"/>
</dbReference>
<evidence type="ECO:0000256" key="4">
    <source>
        <dbReference type="ARBA" id="ARBA00022989"/>
    </source>
</evidence>
<feature type="domain" description="EamA" evidence="7">
    <location>
        <begin position="17"/>
        <end position="149"/>
    </location>
</feature>
<evidence type="ECO:0000313" key="9">
    <source>
        <dbReference type="Proteomes" id="UP000231194"/>
    </source>
</evidence>
<gene>
    <name evidence="8" type="ORF">CVM73_37715</name>
</gene>
<proteinExistence type="predicted"/>
<feature type="transmembrane region" description="Helical" evidence="6">
    <location>
        <begin position="107"/>
        <end position="126"/>
    </location>
</feature>
<dbReference type="RefSeq" id="WP_100236758.1">
    <property type="nucleotide sequence ID" value="NZ_PGVG01000072.1"/>
</dbReference>
<evidence type="ECO:0000256" key="6">
    <source>
        <dbReference type="SAM" id="Phobius"/>
    </source>
</evidence>
<feature type="transmembrane region" description="Helical" evidence="6">
    <location>
        <begin position="76"/>
        <end position="101"/>
    </location>
</feature>
<reference evidence="8 9" key="1">
    <citation type="submission" date="2017-11" db="EMBL/GenBank/DDBJ databases">
        <title>Bradyrhizobium forestalis sp. nov., an efficient nitrogen-fixing bacterium isolated from nodules of forest legume species in the Amazon.</title>
        <authorList>
            <person name="Costa E.M."/>
            <person name="Guimaraes A."/>
            <person name="Carvalho T.S."/>
            <person name="Rodrigues T.L."/>
            <person name="Ribeiro P.R.A."/>
            <person name="Lebbe L."/>
            <person name="Willems A."/>
            <person name="Moreira F.M.S."/>
        </authorList>
    </citation>
    <scope>NUCLEOTIDE SEQUENCE [LARGE SCALE GENOMIC DNA]</scope>
    <source>
        <strain evidence="8 9">INPA54B</strain>
    </source>
</reference>
<protein>
    <submittedName>
        <fullName evidence="8">EamA family transporter</fullName>
    </submittedName>
</protein>
<feature type="domain" description="EamA" evidence="7">
    <location>
        <begin position="162"/>
        <end position="297"/>
    </location>
</feature>
<feature type="transmembrane region" description="Helical" evidence="6">
    <location>
        <begin position="280"/>
        <end position="297"/>
    </location>
</feature>
<dbReference type="PANTHER" id="PTHR32322">
    <property type="entry name" value="INNER MEMBRANE TRANSPORTER"/>
    <property type="match status" value="1"/>
</dbReference>
<dbReference type="SUPFAM" id="SSF103481">
    <property type="entry name" value="Multidrug resistance efflux transporter EmrE"/>
    <property type="match status" value="2"/>
</dbReference>
<dbReference type="InterPro" id="IPR050638">
    <property type="entry name" value="AA-Vitamin_Transporters"/>
</dbReference>
<evidence type="ECO:0000256" key="5">
    <source>
        <dbReference type="ARBA" id="ARBA00023136"/>
    </source>
</evidence>
<dbReference type="InterPro" id="IPR037185">
    <property type="entry name" value="EmrE-like"/>
</dbReference>
<feature type="transmembrane region" description="Helical" evidence="6">
    <location>
        <begin position="224"/>
        <end position="247"/>
    </location>
</feature>
<evidence type="ECO:0000259" key="7">
    <source>
        <dbReference type="Pfam" id="PF00892"/>
    </source>
</evidence>
<feature type="transmembrane region" description="Helical" evidence="6">
    <location>
        <begin position="193"/>
        <end position="212"/>
    </location>
</feature>
<evidence type="ECO:0000313" key="8">
    <source>
        <dbReference type="EMBL" id="PJG50194.1"/>
    </source>
</evidence>
<comment type="caution">
    <text evidence="8">The sequence shown here is derived from an EMBL/GenBank/DDBJ whole genome shotgun (WGS) entry which is preliminary data.</text>
</comment>
<dbReference type="AlphaFoldDB" id="A0A2M8QX95"/>
<feature type="transmembrane region" description="Helical" evidence="6">
    <location>
        <begin position="45"/>
        <end position="64"/>
    </location>
</feature>
<keyword evidence="9" id="KW-1185">Reference proteome</keyword>
<keyword evidence="5 6" id="KW-0472">Membrane</keyword>
<organism evidence="8 9">
    <name type="scientific">Bradyrhizobium forestalis</name>
    <dbReference type="NCBI Taxonomy" id="1419263"/>
    <lineage>
        <taxon>Bacteria</taxon>
        <taxon>Pseudomonadati</taxon>
        <taxon>Pseudomonadota</taxon>
        <taxon>Alphaproteobacteria</taxon>
        <taxon>Hyphomicrobiales</taxon>
        <taxon>Nitrobacteraceae</taxon>
        <taxon>Bradyrhizobium</taxon>
    </lineage>
</organism>
<accession>A0A2M8QX95</accession>
<feature type="transmembrane region" description="Helical" evidence="6">
    <location>
        <begin position="138"/>
        <end position="158"/>
    </location>
</feature>
<dbReference type="Pfam" id="PF00892">
    <property type="entry name" value="EamA"/>
    <property type="match status" value="2"/>
</dbReference>
<comment type="subcellular location">
    <subcellularLocation>
        <location evidence="1">Cell membrane</location>
        <topology evidence="1">Multi-pass membrane protein</topology>
    </subcellularLocation>
</comment>
<feature type="transmembrane region" description="Helical" evidence="6">
    <location>
        <begin position="254"/>
        <end position="274"/>
    </location>
</feature>
<keyword evidence="4 6" id="KW-1133">Transmembrane helix</keyword>
<sequence>MHDSTHRDARPRIAPAGLMFLAITSIGWGFNWPVTKFLLAELPPLTLRGVTGVLGAVLLALLAVMRRQSLRVEGAIWPRLLTAAVLNVTGWMVLMGLALLWLPASEAALIAYTMPVWASIIAWPVLGERPTVLRTLGLVLAFAGLATIMGGNGIAASAEKLPGIIMALAGAFGFAVGTVFSKKYPIHLPPITAAAWQIGIGCLPISIVGLLVETTHLSLVTPVGWWLLVYSVVGQFCIAYVSWFAALSRLPASVAAIGTMAVPVIGVVTSAIALGEPLGAGQIAALIFTLAAVVLATR</sequence>
<dbReference type="Proteomes" id="UP000231194">
    <property type="component" value="Unassembled WGS sequence"/>
</dbReference>